<feature type="transmembrane region" description="Helical" evidence="2">
    <location>
        <begin position="353"/>
        <end position="372"/>
    </location>
</feature>
<evidence type="ECO:0000256" key="2">
    <source>
        <dbReference type="SAM" id="Phobius"/>
    </source>
</evidence>
<feature type="compositionally biased region" description="Polar residues" evidence="1">
    <location>
        <begin position="532"/>
        <end position="544"/>
    </location>
</feature>
<keyword evidence="2" id="KW-0812">Transmembrane</keyword>
<dbReference type="SUPFAM" id="SSF81631">
    <property type="entry name" value="PAP/OAS1 substrate-binding domain"/>
    <property type="match status" value="1"/>
</dbReference>
<dbReference type="InterPro" id="IPR043519">
    <property type="entry name" value="NT_sf"/>
</dbReference>
<dbReference type="InterPro" id="IPR054708">
    <property type="entry name" value="MTPAP-like_central"/>
</dbReference>
<evidence type="ECO:0000256" key="1">
    <source>
        <dbReference type="SAM" id="MobiDB-lite"/>
    </source>
</evidence>
<dbReference type="AlphaFoldDB" id="A0AAQ3RV40"/>
<reference evidence="4 5" key="1">
    <citation type="journal article" date="2023" name="Life. Sci Alliance">
        <title>Evolutionary insights into 3D genome organization and epigenetic landscape of Vigna mungo.</title>
        <authorList>
            <person name="Junaid A."/>
            <person name="Singh B."/>
            <person name="Bhatia S."/>
        </authorList>
    </citation>
    <scope>NUCLEOTIDE SEQUENCE [LARGE SCALE GENOMIC DNA]</scope>
    <source>
        <strain evidence="4">Urdbean</strain>
    </source>
</reference>
<dbReference type="PANTHER" id="PTHR12271:SF123">
    <property type="entry name" value="PROTEIN HESO1"/>
    <property type="match status" value="1"/>
</dbReference>
<feature type="compositionally biased region" description="Polar residues" evidence="1">
    <location>
        <begin position="574"/>
        <end position="583"/>
    </location>
</feature>
<evidence type="ECO:0000259" key="3">
    <source>
        <dbReference type="Pfam" id="PF22600"/>
    </source>
</evidence>
<dbReference type="PANTHER" id="PTHR12271">
    <property type="entry name" value="POLY A POLYMERASE CID PAP -RELATED"/>
    <property type="match status" value="1"/>
</dbReference>
<keyword evidence="2" id="KW-1133">Transmembrane helix</keyword>
<dbReference type="SUPFAM" id="SSF81301">
    <property type="entry name" value="Nucleotidyltransferase"/>
    <property type="match status" value="1"/>
</dbReference>
<dbReference type="GO" id="GO:0050265">
    <property type="term" value="F:RNA uridylyltransferase activity"/>
    <property type="evidence" value="ECO:0007669"/>
    <property type="project" value="TreeGrafter"/>
</dbReference>
<dbReference type="Pfam" id="PF22600">
    <property type="entry name" value="MTPAP-like_central"/>
    <property type="match status" value="1"/>
</dbReference>
<accession>A0AAQ3RV40</accession>
<organism evidence="4 5">
    <name type="scientific">Vigna mungo</name>
    <name type="common">Black gram</name>
    <name type="synonym">Phaseolus mungo</name>
    <dbReference type="NCBI Taxonomy" id="3915"/>
    <lineage>
        <taxon>Eukaryota</taxon>
        <taxon>Viridiplantae</taxon>
        <taxon>Streptophyta</taxon>
        <taxon>Embryophyta</taxon>
        <taxon>Tracheophyta</taxon>
        <taxon>Spermatophyta</taxon>
        <taxon>Magnoliopsida</taxon>
        <taxon>eudicotyledons</taxon>
        <taxon>Gunneridae</taxon>
        <taxon>Pentapetalae</taxon>
        <taxon>rosids</taxon>
        <taxon>fabids</taxon>
        <taxon>Fabales</taxon>
        <taxon>Fabaceae</taxon>
        <taxon>Papilionoideae</taxon>
        <taxon>50 kb inversion clade</taxon>
        <taxon>NPAAA clade</taxon>
        <taxon>indigoferoid/millettioid clade</taxon>
        <taxon>Phaseoleae</taxon>
        <taxon>Vigna</taxon>
    </lineage>
</organism>
<sequence>MTTQSMLDIALNDILRVVTPLQEDWKIRFAIINDIRSIVESVESLRVLSLLELHGCSKVVFSSSFKEGKRATVEPFGSFVSNLFTRWGDLDISIELSNGLHISSAGKKQKQTLLGEVLKALRMKGGGSNLQFIPNARVPILKFKSNRQGVSCDISINNLPGQMKSKILLWMNKIDGRFHDMVLLVKEWAKAHKINNSKAGTFNSYSLSLLVIFHFQVTTRWRFGGSVWQIGDLRMVGRGGEGGTLFGYPFLLLSLMAVLLCLYSLRYTLGVLKVTGVRTDAENRITETCNASINQHISNKGRSINKKSVRDLFVEFLGKYAQMDSWASNLGICPYTGQWEQIENNTIWLPKTYAIFVILRICSFLLFGDIMVEDPFEQPQNTARSVSAGQLKKISEAFSKSYSFLSSNNHNLNSLLTMLAPPHVVKSITGIQNYNGSYFHPTQPKVQRVMRTPLQLQHFQYASPGTSSNSSASNGHMQMPRGTNFSIPSSNGHMQMPRGTNFSIPSSNGYIQMPRGTSFNIPSSYGHMQMPRVTSFNIPPSNGHIQMPRGTSISSSSSNGHIQNPRETKKPRGTNFTSASSNGHVPVNKGQQMWRPKS</sequence>
<proteinExistence type="predicted"/>
<dbReference type="Proteomes" id="UP001374535">
    <property type="component" value="Chromosome 6"/>
</dbReference>
<name>A0AAQ3RV40_VIGMU</name>
<evidence type="ECO:0000313" key="4">
    <source>
        <dbReference type="EMBL" id="WVZ06243.1"/>
    </source>
</evidence>
<feature type="transmembrane region" description="Helical" evidence="2">
    <location>
        <begin position="245"/>
        <end position="265"/>
    </location>
</feature>
<dbReference type="CDD" id="cd05402">
    <property type="entry name" value="NT_PAP_TUTase"/>
    <property type="match status" value="1"/>
</dbReference>
<feature type="compositionally biased region" description="Low complexity" evidence="1">
    <location>
        <begin position="462"/>
        <end position="475"/>
    </location>
</feature>
<dbReference type="Gene3D" id="1.10.1410.10">
    <property type="match status" value="2"/>
</dbReference>
<feature type="domain" description="Poly(A) RNA polymerase mitochondrial-like central palm" evidence="3">
    <location>
        <begin position="69"/>
        <end position="168"/>
    </location>
</feature>
<keyword evidence="5" id="KW-1185">Reference proteome</keyword>
<dbReference type="EMBL" id="CP144695">
    <property type="protein sequence ID" value="WVZ06243.1"/>
    <property type="molecule type" value="Genomic_DNA"/>
</dbReference>
<gene>
    <name evidence="4" type="ORF">V8G54_019589</name>
</gene>
<feature type="compositionally biased region" description="Polar residues" evidence="1">
    <location>
        <begin position="481"/>
        <end position="515"/>
    </location>
</feature>
<feature type="region of interest" description="Disordered" evidence="1">
    <location>
        <begin position="531"/>
        <end position="598"/>
    </location>
</feature>
<keyword evidence="2" id="KW-0472">Membrane</keyword>
<feature type="region of interest" description="Disordered" evidence="1">
    <location>
        <begin position="462"/>
        <end position="515"/>
    </location>
</feature>
<dbReference type="Gene3D" id="3.30.460.10">
    <property type="entry name" value="Beta Polymerase, domain 2"/>
    <property type="match status" value="1"/>
</dbReference>
<evidence type="ECO:0000313" key="5">
    <source>
        <dbReference type="Proteomes" id="UP001374535"/>
    </source>
</evidence>
<protein>
    <recommendedName>
        <fullName evidence="3">Poly(A) RNA polymerase mitochondrial-like central palm domain-containing protein</fullName>
    </recommendedName>
</protein>
<dbReference type="GO" id="GO:0031123">
    <property type="term" value="P:RNA 3'-end processing"/>
    <property type="evidence" value="ECO:0007669"/>
    <property type="project" value="TreeGrafter"/>
</dbReference>